<organism evidence="7 8">
    <name type="scientific">Aquamicrobium terrae</name>
    <dbReference type="NCBI Taxonomy" id="1324945"/>
    <lineage>
        <taxon>Bacteria</taxon>
        <taxon>Pseudomonadati</taxon>
        <taxon>Pseudomonadota</taxon>
        <taxon>Alphaproteobacteria</taxon>
        <taxon>Hyphomicrobiales</taxon>
        <taxon>Phyllobacteriaceae</taxon>
        <taxon>Aquamicrobium</taxon>
    </lineage>
</organism>
<dbReference type="InterPro" id="IPR012133">
    <property type="entry name" value="Alpha-hydoxy_acid_DH_FMN"/>
</dbReference>
<dbReference type="InterPro" id="IPR013785">
    <property type="entry name" value="Aldolase_TIM"/>
</dbReference>
<reference evidence="7 8" key="1">
    <citation type="submission" date="2024-06" db="EMBL/GenBank/DDBJ databases">
        <title>Genomic Encyclopedia of Type Strains, Phase IV (KMG-IV): sequencing the most valuable type-strain genomes for metagenomic binning, comparative biology and taxonomic classification.</title>
        <authorList>
            <person name="Goeker M."/>
        </authorList>
    </citation>
    <scope>NUCLEOTIDE SEQUENCE [LARGE SCALE GENOMIC DNA]</scope>
    <source>
        <strain evidence="7 8">DSM 27865</strain>
    </source>
</reference>
<accession>A0ABV2MSQ4</accession>
<evidence type="ECO:0000256" key="2">
    <source>
        <dbReference type="ARBA" id="ARBA00022630"/>
    </source>
</evidence>
<keyword evidence="8" id="KW-1185">Reference proteome</keyword>
<protein>
    <submittedName>
        <fullName evidence="7">4-hydroxymandelate oxidase</fullName>
        <ecNumber evidence="7">1.1.3.46</ecNumber>
    </submittedName>
</protein>
<dbReference type="PANTHER" id="PTHR10578:SF107">
    <property type="entry name" value="2-HYDROXYACID OXIDASE 1"/>
    <property type="match status" value="1"/>
</dbReference>
<evidence type="ECO:0000256" key="4">
    <source>
        <dbReference type="ARBA" id="ARBA00023002"/>
    </source>
</evidence>
<proteinExistence type="inferred from homology"/>
<feature type="domain" description="FMN hydroxy acid dehydrogenase" evidence="6">
    <location>
        <begin position="5"/>
        <end position="362"/>
    </location>
</feature>
<dbReference type="Pfam" id="PF01070">
    <property type="entry name" value="FMN_dh"/>
    <property type="match status" value="1"/>
</dbReference>
<gene>
    <name evidence="7" type="ORF">ABID37_000022</name>
</gene>
<evidence type="ECO:0000259" key="6">
    <source>
        <dbReference type="PROSITE" id="PS51349"/>
    </source>
</evidence>
<dbReference type="Proteomes" id="UP001549076">
    <property type="component" value="Unassembled WGS sequence"/>
</dbReference>
<dbReference type="PROSITE" id="PS51349">
    <property type="entry name" value="FMN_HYDROXY_ACID_DH_2"/>
    <property type="match status" value="1"/>
</dbReference>
<comment type="similarity">
    <text evidence="5">Belongs to the FMN-dependent alpha-hydroxy acid dehydrogenase family.</text>
</comment>
<dbReference type="InterPro" id="IPR000262">
    <property type="entry name" value="FMN-dep_DH"/>
</dbReference>
<sequence length="362" mass="38306">MTASPVPADVVSLADYERHARERLPAAVWAYIAGAGADGITRRWNREAFDRLKLEGRVLADMTGADTGLDLFGQRLRAPIILAPVAFHKLAHPRGELETALAAAATGTVMTISAQSSVLIEEIAASAQGPLWFQLYMQARREDTLALVRRAEAAGCRALLVTADAPVNGVRNEEQRVGFRLPDGLEAVNLRDMPGPVLRVGPGESPVFKGLLDAAPTWRDIEWLRASTKLPLLLKGIMSCHDVRLALQSGVDGIVVSNHGGRVLDTLPATIEALPAIADEVAGKVPILLDGGVRRGTDIVKAVALGANAVMVGQPILHGLAVAGAVGLAHILNIMCAELEVAMALTGRPRLSDIDHGIFASC</sequence>
<evidence type="ECO:0000256" key="3">
    <source>
        <dbReference type="ARBA" id="ARBA00022643"/>
    </source>
</evidence>
<evidence type="ECO:0000313" key="7">
    <source>
        <dbReference type="EMBL" id="MET3789838.1"/>
    </source>
</evidence>
<evidence type="ECO:0000313" key="8">
    <source>
        <dbReference type="Proteomes" id="UP001549076"/>
    </source>
</evidence>
<name>A0ABV2MSQ4_9HYPH</name>
<dbReference type="EC" id="1.1.3.46" evidence="7"/>
<keyword evidence="4 7" id="KW-0560">Oxidoreductase</keyword>
<evidence type="ECO:0000256" key="5">
    <source>
        <dbReference type="ARBA" id="ARBA00024042"/>
    </source>
</evidence>
<dbReference type="CDD" id="cd02809">
    <property type="entry name" value="alpha_hydroxyacid_oxid_FMN"/>
    <property type="match status" value="1"/>
</dbReference>
<dbReference type="SUPFAM" id="SSF51395">
    <property type="entry name" value="FMN-linked oxidoreductases"/>
    <property type="match status" value="1"/>
</dbReference>
<comment type="cofactor">
    <cofactor evidence="1">
        <name>FMN</name>
        <dbReference type="ChEBI" id="CHEBI:58210"/>
    </cofactor>
</comment>
<dbReference type="PIRSF" id="PIRSF000138">
    <property type="entry name" value="Al-hdrx_acd_dh"/>
    <property type="match status" value="1"/>
</dbReference>
<evidence type="ECO:0000256" key="1">
    <source>
        <dbReference type="ARBA" id="ARBA00001917"/>
    </source>
</evidence>
<dbReference type="Gene3D" id="3.20.20.70">
    <property type="entry name" value="Aldolase class I"/>
    <property type="match status" value="1"/>
</dbReference>
<dbReference type="GO" id="GO:0016491">
    <property type="term" value="F:oxidoreductase activity"/>
    <property type="evidence" value="ECO:0007669"/>
    <property type="project" value="UniProtKB-KW"/>
</dbReference>
<keyword evidence="2" id="KW-0285">Flavoprotein</keyword>
<dbReference type="InterPro" id="IPR037396">
    <property type="entry name" value="FMN_HAD"/>
</dbReference>
<comment type="caution">
    <text evidence="7">The sequence shown here is derived from an EMBL/GenBank/DDBJ whole genome shotgun (WGS) entry which is preliminary data.</text>
</comment>
<dbReference type="EMBL" id="JBEPML010000001">
    <property type="protein sequence ID" value="MET3789838.1"/>
    <property type="molecule type" value="Genomic_DNA"/>
</dbReference>
<dbReference type="RefSeq" id="WP_354191905.1">
    <property type="nucleotide sequence ID" value="NZ_JBEPML010000001.1"/>
</dbReference>
<dbReference type="PANTHER" id="PTHR10578">
    <property type="entry name" value="S -2-HYDROXY-ACID OXIDASE-RELATED"/>
    <property type="match status" value="1"/>
</dbReference>
<keyword evidence="3" id="KW-0288">FMN</keyword>